<dbReference type="GO" id="GO:0006312">
    <property type="term" value="P:mitotic recombination"/>
    <property type="evidence" value="ECO:0007669"/>
    <property type="project" value="TreeGrafter"/>
</dbReference>
<gene>
    <name evidence="1" type="ORF">BCR43DRAFT_179070</name>
</gene>
<dbReference type="GO" id="GO:0003690">
    <property type="term" value="F:double-stranded DNA binding"/>
    <property type="evidence" value="ECO:0007669"/>
    <property type="project" value="TreeGrafter"/>
</dbReference>
<sequence length="106" mass="11643">MSSQATNTQDEEDYGPFLIQELEKSGISSTDIKKLQEAGFYTVEAIAYAPKKTLLAVKGISENKADKLLMEGTMAAIHIQNDCLLNAFYVSFEADQHGLHNRDGCA</sequence>
<dbReference type="GO" id="GO:0000730">
    <property type="term" value="P:DNA recombinase assembly"/>
    <property type="evidence" value="ECO:0007669"/>
    <property type="project" value="TreeGrafter"/>
</dbReference>
<dbReference type="Pfam" id="PF14520">
    <property type="entry name" value="HHH_5"/>
    <property type="match status" value="1"/>
</dbReference>
<dbReference type="SUPFAM" id="SSF47794">
    <property type="entry name" value="Rad51 N-terminal domain-like"/>
    <property type="match status" value="1"/>
</dbReference>
<organism evidence="1 2">
    <name type="scientific">Syncephalastrum racemosum</name>
    <name type="common">Filamentous fungus</name>
    <dbReference type="NCBI Taxonomy" id="13706"/>
    <lineage>
        <taxon>Eukaryota</taxon>
        <taxon>Fungi</taxon>
        <taxon>Fungi incertae sedis</taxon>
        <taxon>Mucoromycota</taxon>
        <taxon>Mucoromycotina</taxon>
        <taxon>Mucoromycetes</taxon>
        <taxon>Mucorales</taxon>
        <taxon>Syncephalastraceae</taxon>
        <taxon>Syncephalastrum</taxon>
    </lineage>
</organism>
<dbReference type="Proteomes" id="UP000242180">
    <property type="component" value="Unassembled WGS sequence"/>
</dbReference>
<dbReference type="EMBL" id="MCGN01000002">
    <property type="protein sequence ID" value="ORZ01447.1"/>
    <property type="molecule type" value="Genomic_DNA"/>
</dbReference>
<dbReference type="OMA" id="MAAIHIQ"/>
<comment type="caution">
    <text evidence="1">The sequence shown here is derived from an EMBL/GenBank/DDBJ whole genome shotgun (WGS) entry which is preliminary data.</text>
</comment>
<reference evidence="1 2" key="1">
    <citation type="submission" date="2016-07" db="EMBL/GenBank/DDBJ databases">
        <title>Pervasive Adenine N6-methylation of Active Genes in Fungi.</title>
        <authorList>
            <consortium name="DOE Joint Genome Institute"/>
            <person name="Mondo S.J."/>
            <person name="Dannebaum R.O."/>
            <person name="Kuo R.C."/>
            <person name="Labutti K."/>
            <person name="Haridas S."/>
            <person name="Kuo A."/>
            <person name="Salamov A."/>
            <person name="Ahrendt S.R."/>
            <person name="Lipzen A."/>
            <person name="Sullivan W."/>
            <person name="Andreopoulos W.B."/>
            <person name="Clum A."/>
            <person name="Lindquist E."/>
            <person name="Daum C."/>
            <person name="Ramamoorthy G.K."/>
            <person name="Gryganskyi A."/>
            <person name="Culley D."/>
            <person name="Magnuson J.K."/>
            <person name="James T.Y."/>
            <person name="O'Malley M.A."/>
            <person name="Stajich J.E."/>
            <person name="Spatafora J.W."/>
            <person name="Visel A."/>
            <person name="Grigoriev I.V."/>
        </authorList>
    </citation>
    <scope>NUCLEOTIDE SEQUENCE [LARGE SCALE GENOMIC DNA]</scope>
    <source>
        <strain evidence="1 2">NRRL 2496</strain>
    </source>
</reference>
<dbReference type="OrthoDB" id="10251254at2759"/>
<dbReference type="GO" id="GO:0008094">
    <property type="term" value="F:ATP-dependent activity, acting on DNA"/>
    <property type="evidence" value="ECO:0007669"/>
    <property type="project" value="TreeGrafter"/>
</dbReference>
<dbReference type="GO" id="GO:0000166">
    <property type="term" value="F:nucleotide binding"/>
    <property type="evidence" value="ECO:0007669"/>
    <property type="project" value="InterPro"/>
</dbReference>
<protein>
    <recommendedName>
        <fullName evidence="3">DNA recombination and repair protein Rad51-like C-terminal domain-containing protein</fullName>
    </recommendedName>
</protein>
<dbReference type="Gene3D" id="1.10.150.20">
    <property type="entry name" value="5' to 3' exonuclease, C-terminal subdomain"/>
    <property type="match status" value="1"/>
</dbReference>
<dbReference type="GO" id="GO:0000794">
    <property type="term" value="C:condensed nuclear chromosome"/>
    <property type="evidence" value="ECO:0007669"/>
    <property type="project" value="TreeGrafter"/>
</dbReference>
<dbReference type="GO" id="GO:0070192">
    <property type="term" value="P:chromosome organization involved in meiotic cell cycle"/>
    <property type="evidence" value="ECO:0007669"/>
    <property type="project" value="TreeGrafter"/>
</dbReference>
<dbReference type="InterPro" id="IPR010995">
    <property type="entry name" value="DNA_repair_Rad51/TF_NusA_a-hlx"/>
</dbReference>
<evidence type="ECO:0000313" key="2">
    <source>
        <dbReference type="Proteomes" id="UP000242180"/>
    </source>
</evidence>
<dbReference type="GO" id="GO:0003697">
    <property type="term" value="F:single-stranded DNA binding"/>
    <property type="evidence" value="ECO:0007669"/>
    <property type="project" value="TreeGrafter"/>
</dbReference>
<accession>A0A1X2HQ14</accession>
<dbReference type="PANTHER" id="PTHR22942">
    <property type="entry name" value="RECA/RAD51/RADA DNA STRAND-PAIRING FAMILY MEMBER"/>
    <property type="match status" value="1"/>
</dbReference>
<dbReference type="STRING" id="13706.A0A1X2HQ14"/>
<dbReference type="GO" id="GO:0007131">
    <property type="term" value="P:reciprocal meiotic recombination"/>
    <property type="evidence" value="ECO:0007669"/>
    <property type="project" value="TreeGrafter"/>
</dbReference>
<evidence type="ECO:0008006" key="3">
    <source>
        <dbReference type="Google" id="ProtNLM"/>
    </source>
</evidence>
<dbReference type="GO" id="GO:0042148">
    <property type="term" value="P:DNA strand invasion"/>
    <property type="evidence" value="ECO:0007669"/>
    <property type="project" value="TreeGrafter"/>
</dbReference>
<dbReference type="GO" id="GO:0000150">
    <property type="term" value="F:DNA strand exchange activity"/>
    <property type="evidence" value="ECO:0007669"/>
    <property type="project" value="TreeGrafter"/>
</dbReference>
<dbReference type="FunFam" id="1.10.150.20:FF:000126">
    <property type="entry name" value="DNA repair protein RAD51 homolog"/>
    <property type="match status" value="1"/>
</dbReference>
<evidence type="ECO:0000313" key="1">
    <source>
        <dbReference type="EMBL" id="ORZ01447.1"/>
    </source>
</evidence>
<dbReference type="PANTHER" id="PTHR22942:SF39">
    <property type="entry name" value="DNA REPAIR PROTEIN RAD51 HOMOLOG 1"/>
    <property type="match status" value="1"/>
</dbReference>
<proteinExistence type="predicted"/>
<keyword evidence="2" id="KW-1185">Reference proteome</keyword>
<dbReference type="AlphaFoldDB" id="A0A1X2HQ14"/>
<name>A0A1X2HQ14_SYNRA</name>
<dbReference type="InParanoid" id="A0A1X2HQ14"/>